<dbReference type="GO" id="GO:0055085">
    <property type="term" value="P:transmembrane transport"/>
    <property type="evidence" value="ECO:0007669"/>
    <property type="project" value="InterPro"/>
</dbReference>
<keyword evidence="5 7" id="KW-1133">Transmembrane helix</keyword>
<evidence type="ECO:0000256" key="2">
    <source>
        <dbReference type="ARBA" id="ARBA00022448"/>
    </source>
</evidence>
<keyword evidence="10" id="KW-1185">Reference proteome</keyword>
<keyword evidence="4 7" id="KW-0812">Transmembrane</keyword>
<comment type="subcellular location">
    <subcellularLocation>
        <location evidence="1 7">Cell membrane</location>
        <topology evidence="1 7">Multi-pass membrane protein</topology>
    </subcellularLocation>
</comment>
<feature type="transmembrane region" description="Helical" evidence="7">
    <location>
        <begin position="176"/>
        <end position="197"/>
    </location>
</feature>
<evidence type="ECO:0000256" key="7">
    <source>
        <dbReference type="RuleBase" id="RU363032"/>
    </source>
</evidence>
<dbReference type="PANTHER" id="PTHR43744">
    <property type="entry name" value="ABC TRANSPORTER PERMEASE PROTEIN MG189-RELATED-RELATED"/>
    <property type="match status" value="1"/>
</dbReference>
<feature type="transmembrane region" description="Helical" evidence="7">
    <location>
        <begin position="283"/>
        <end position="302"/>
    </location>
</feature>
<dbReference type="Gene3D" id="1.10.3720.10">
    <property type="entry name" value="MetI-like"/>
    <property type="match status" value="1"/>
</dbReference>
<keyword evidence="6 7" id="KW-0472">Membrane</keyword>
<evidence type="ECO:0000256" key="4">
    <source>
        <dbReference type="ARBA" id="ARBA00022692"/>
    </source>
</evidence>
<dbReference type="PANTHER" id="PTHR43744:SF12">
    <property type="entry name" value="ABC TRANSPORTER PERMEASE PROTEIN MG189-RELATED"/>
    <property type="match status" value="1"/>
</dbReference>
<dbReference type="Proteomes" id="UP000470875">
    <property type="component" value="Unassembled WGS sequence"/>
</dbReference>
<dbReference type="InterPro" id="IPR000515">
    <property type="entry name" value="MetI-like"/>
</dbReference>
<feature type="transmembrane region" description="Helical" evidence="7">
    <location>
        <begin position="44"/>
        <end position="65"/>
    </location>
</feature>
<dbReference type="RefSeq" id="WP_154545181.1">
    <property type="nucleotide sequence ID" value="NZ_VULO01000008.1"/>
</dbReference>
<dbReference type="CDD" id="cd06261">
    <property type="entry name" value="TM_PBP2"/>
    <property type="match status" value="1"/>
</dbReference>
<evidence type="ECO:0000313" key="9">
    <source>
        <dbReference type="EMBL" id="MSS84633.1"/>
    </source>
</evidence>
<evidence type="ECO:0000256" key="3">
    <source>
        <dbReference type="ARBA" id="ARBA00022475"/>
    </source>
</evidence>
<comment type="similarity">
    <text evidence="7">Belongs to the binding-protein-dependent transport system permease family.</text>
</comment>
<dbReference type="AlphaFoldDB" id="A0A6N7W7Z5"/>
<dbReference type="Pfam" id="PF00528">
    <property type="entry name" value="BPD_transp_1"/>
    <property type="match status" value="1"/>
</dbReference>
<reference evidence="9 10" key="1">
    <citation type="submission" date="2019-08" db="EMBL/GenBank/DDBJ databases">
        <title>In-depth cultivation of the pig gut microbiome towards novel bacterial diversity and tailored functional studies.</title>
        <authorList>
            <person name="Wylensek D."/>
            <person name="Hitch T.C.A."/>
            <person name="Clavel T."/>
        </authorList>
    </citation>
    <scope>NUCLEOTIDE SEQUENCE [LARGE SCALE GENOMIC DNA]</scope>
    <source>
        <strain evidence="9 10">WB03_NA08</strain>
    </source>
</reference>
<feature type="transmembrane region" description="Helical" evidence="7">
    <location>
        <begin position="111"/>
        <end position="133"/>
    </location>
</feature>
<feature type="transmembrane region" description="Helical" evidence="7">
    <location>
        <begin position="142"/>
        <end position="164"/>
    </location>
</feature>
<protein>
    <submittedName>
        <fullName evidence="9">Carbohydrate ABC transporter permease</fullName>
    </submittedName>
</protein>
<dbReference type="EMBL" id="VULO01000008">
    <property type="protein sequence ID" value="MSS84633.1"/>
    <property type="molecule type" value="Genomic_DNA"/>
</dbReference>
<evidence type="ECO:0000256" key="5">
    <source>
        <dbReference type="ARBA" id="ARBA00022989"/>
    </source>
</evidence>
<proteinExistence type="inferred from homology"/>
<gene>
    <name evidence="9" type="ORF">FYJ24_07615</name>
</gene>
<sequence>MSAITSPSINENKLLSKRRSSPLARKNAGYSTLRPDRRPRRSPLLTFLTAIVVIYSLLPIFWLVVNSTKAQSGLFSSFGLWFADDFNLFSNIARTFSYDDGIFLTWFGNTLMYVVVGAGGATLLSILGGYALAKFNFPGKKAVFAIIIGAVAVPGTALAVPTFLMFSKLGLTNTPWAVIIPSLISPFGLYLMWVYASEAIPTELLEAARIDGAGEIRTFFMVSLPLLAPGTVTVLLFTTVGTWNNYFLPLIMLKDPTWYPLTLGLNSWSQQAATAGGEVVYDLVITGSLLTILPLIAAFLFLQRYWQSGLTAGSDK</sequence>
<organism evidence="9 10">
    <name type="scientific">Scrofimicrobium canadense</name>
    <dbReference type="NCBI Taxonomy" id="2652290"/>
    <lineage>
        <taxon>Bacteria</taxon>
        <taxon>Bacillati</taxon>
        <taxon>Actinomycetota</taxon>
        <taxon>Actinomycetes</taxon>
        <taxon>Actinomycetales</taxon>
        <taxon>Actinomycetaceae</taxon>
        <taxon>Scrofimicrobium</taxon>
    </lineage>
</organism>
<comment type="caution">
    <text evidence="9">The sequence shown here is derived from an EMBL/GenBank/DDBJ whole genome shotgun (WGS) entry which is preliminary data.</text>
</comment>
<evidence type="ECO:0000313" key="10">
    <source>
        <dbReference type="Proteomes" id="UP000470875"/>
    </source>
</evidence>
<accession>A0A6N7W7Z5</accession>
<feature type="transmembrane region" description="Helical" evidence="7">
    <location>
        <begin position="218"/>
        <end position="243"/>
    </location>
</feature>
<dbReference type="SUPFAM" id="SSF161098">
    <property type="entry name" value="MetI-like"/>
    <property type="match status" value="1"/>
</dbReference>
<evidence type="ECO:0000259" key="8">
    <source>
        <dbReference type="PROSITE" id="PS50928"/>
    </source>
</evidence>
<dbReference type="GO" id="GO:0005886">
    <property type="term" value="C:plasma membrane"/>
    <property type="evidence" value="ECO:0007669"/>
    <property type="project" value="UniProtKB-SubCell"/>
</dbReference>
<dbReference type="PROSITE" id="PS50928">
    <property type="entry name" value="ABC_TM1"/>
    <property type="match status" value="1"/>
</dbReference>
<evidence type="ECO:0000256" key="1">
    <source>
        <dbReference type="ARBA" id="ARBA00004651"/>
    </source>
</evidence>
<dbReference type="InterPro" id="IPR035906">
    <property type="entry name" value="MetI-like_sf"/>
</dbReference>
<keyword evidence="3" id="KW-1003">Cell membrane</keyword>
<feature type="domain" description="ABC transmembrane type-1" evidence="8">
    <location>
        <begin position="107"/>
        <end position="302"/>
    </location>
</feature>
<evidence type="ECO:0000256" key="6">
    <source>
        <dbReference type="ARBA" id="ARBA00023136"/>
    </source>
</evidence>
<name>A0A6N7W7Z5_9ACTO</name>
<keyword evidence="2 7" id="KW-0813">Transport</keyword>